<feature type="domain" description="Peptidase M16 C-terminal" evidence="3">
    <location>
        <begin position="193"/>
        <end position="367"/>
    </location>
</feature>
<dbReference type="InterPro" id="IPR011765">
    <property type="entry name" value="Pept_M16_N"/>
</dbReference>
<gene>
    <name evidence="4" type="ORF">CEW88_13855</name>
</gene>
<dbReference type="Pfam" id="PF05193">
    <property type="entry name" value="Peptidase_M16_C"/>
    <property type="match status" value="1"/>
</dbReference>
<keyword evidence="1" id="KW-0732">Signal</keyword>
<evidence type="ECO:0000313" key="5">
    <source>
        <dbReference type="Proteomes" id="UP000244915"/>
    </source>
</evidence>
<dbReference type="KEGG" id="ypac:CEW88_13855"/>
<dbReference type="Proteomes" id="UP000244915">
    <property type="component" value="Chromosome 2"/>
</dbReference>
<dbReference type="InterPro" id="IPR007863">
    <property type="entry name" value="Peptidase_M16_C"/>
</dbReference>
<evidence type="ECO:0000313" key="4">
    <source>
        <dbReference type="EMBL" id="AWI84870.1"/>
    </source>
</evidence>
<dbReference type="GO" id="GO:0046872">
    <property type="term" value="F:metal ion binding"/>
    <property type="evidence" value="ECO:0007669"/>
    <property type="project" value="InterPro"/>
</dbReference>
<dbReference type="RefSeq" id="WP_108968121.1">
    <property type="nucleotide sequence ID" value="NZ_CP022190.1"/>
</dbReference>
<evidence type="ECO:0000256" key="1">
    <source>
        <dbReference type="SAM" id="SignalP"/>
    </source>
</evidence>
<dbReference type="InterPro" id="IPR011249">
    <property type="entry name" value="Metalloenz_LuxS/M16"/>
</dbReference>
<reference evidence="4 5" key="1">
    <citation type="submission" date="2017-06" db="EMBL/GenBank/DDBJ databases">
        <title>Yangia sp. YSBP01 complete genome sequence.</title>
        <authorList>
            <person name="Woo J.-H."/>
            <person name="Kim H.-S."/>
        </authorList>
    </citation>
    <scope>NUCLEOTIDE SEQUENCE [LARGE SCALE GENOMIC DNA]</scope>
    <source>
        <strain evidence="4 5">YSBP01</strain>
    </source>
</reference>
<evidence type="ECO:0000259" key="3">
    <source>
        <dbReference type="Pfam" id="PF05193"/>
    </source>
</evidence>
<name>A0A2U8HGY7_9RHOB</name>
<evidence type="ECO:0000259" key="2">
    <source>
        <dbReference type="Pfam" id="PF00675"/>
    </source>
</evidence>
<dbReference type="PANTHER" id="PTHR11851:SF224">
    <property type="entry name" value="PROCESSING PROTEASE"/>
    <property type="match status" value="1"/>
</dbReference>
<dbReference type="Pfam" id="PF00675">
    <property type="entry name" value="Peptidase_M16"/>
    <property type="match status" value="1"/>
</dbReference>
<dbReference type="OrthoDB" id="9811314at2"/>
<dbReference type="PANTHER" id="PTHR11851">
    <property type="entry name" value="METALLOPROTEASE"/>
    <property type="match status" value="1"/>
</dbReference>
<protein>
    <submittedName>
        <fullName evidence="4">Peptidase M16</fullName>
    </submittedName>
</protein>
<dbReference type="EMBL" id="CP022190">
    <property type="protein sequence ID" value="AWI84870.1"/>
    <property type="molecule type" value="Genomic_DNA"/>
</dbReference>
<dbReference type="InterPro" id="IPR050361">
    <property type="entry name" value="MPP/UQCRC_Complex"/>
</dbReference>
<sequence>MTFRIVTGPLIAAAASLWLALPAAAEIDIQQVETPLGFKAWLVEEPSIPFTALEIRFKGGAALDAPGKRGATNLMVGLLEEGAGAYDAQGFAAESESLAASFGYDSSQDAVSVSARFLTENRDDAVELLRQSLIEPSFSEAALTRVRAQVISGIRSDAKDPDSIASATFDAEVFGDHPYATDASGTVESVRALTRDDIVDAWKGAMAKDRVYIAATGDISPEELSALIDNLLADLPDTGAPLPQDFDVQTTAGITVVPFETPQSVAIFGQKGLKRDDPDFFAAYVMNTILGGGGFEARLMNEVREKRGLTYGVYSYIVPMDHAELYLGHVASANDRIGEAIDVIKDEWAKLAENGVTEAELDQAKTYLTGAYPLRFDGNGPIADILVGMQMDGLTPDYIATRNDEIEALTLEDVKRVAARVLKPDALRFVVVGEPEGVESTEPE</sequence>
<dbReference type="SUPFAM" id="SSF63411">
    <property type="entry name" value="LuxS/MPP-like metallohydrolase"/>
    <property type="match status" value="2"/>
</dbReference>
<organism evidence="4 5">
    <name type="scientific">Alloyangia pacifica</name>
    <dbReference type="NCBI Taxonomy" id="311180"/>
    <lineage>
        <taxon>Bacteria</taxon>
        <taxon>Pseudomonadati</taxon>
        <taxon>Pseudomonadota</taxon>
        <taxon>Alphaproteobacteria</taxon>
        <taxon>Rhodobacterales</taxon>
        <taxon>Roseobacteraceae</taxon>
        <taxon>Alloyangia</taxon>
    </lineage>
</organism>
<feature type="domain" description="Peptidase M16 N-terminal" evidence="2">
    <location>
        <begin position="44"/>
        <end position="165"/>
    </location>
</feature>
<feature type="chain" id="PRO_5015965634" evidence="1">
    <location>
        <begin position="26"/>
        <end position="444"/>
    </location>
</feature>
<dbReference type="AlphaFoldDB" id="A0A2U8HGY7"/>
<proteinExistence type="predicted"/>
<feature type="signal peptide" evidence="1">
    <location>
        <begin position="1"/>
        <end position="25"/>
    </location>
</feature>
<accession>A0A2U8HGY7</accession>
<dbReference type="Gene3D" id="3.30.830.10">
    <property type="entry name" value="Metalloenzyme, LuxS/M16 peptidase-like"/>
    <property type="match status" value="2"/>
</dbReference>